<gene>
    <name evidence="1" type="ORF">ALC53_12469</name>
</gene>
<accession>A0A195AYZ0</accession>
<reference evidence="1 2" key="1">
    <citation type="submission" date="2015-09" db="EMBL/GenBank/DDBJ databases">
        <title>Atta colombica WGS genome.</title>
        <authorList>
            <person name="Nygaard S."/>
            <person name="Hu H."/>
            <person name="Boomsma J."/>
            <person name="Zhang G."/>
        </authorList>
    </citation>
    <scope>NUCLEOTIDE SEQUENCE [LARGE SCALE GENOMIC DNA]</scope>
    <source>
        <strain evidence="1">Treedump-2</strain>
        <tissue evidence="1">Whole body</tissue>
    </source>
</reference>
<dbReference type="EMBL" id="KQ976703">
    <property type="protein sequence ID" value="KYM77174.1"/>
    <property type="molecule type" value="Genomic_DNA"/>
</dbReference>
<proteinExistence type="predicted"/>
<evidence type="ECO:0000313" key="2">
    <source>
        <dbReference type="Proteomes" id="UP000078540"/>
    </source>
</evidence>
<dbReference type="Proteomes" id="UP000078540">
    <property type="component" value="Unassembled WGS sequence"/>
</dbReference>
<protein>
    <submittedName>
        <fullName evidence="1">Uncharacterized protein</fullName>
    </submittedName>
</protein>
<organism evidence="1 2">
    <name type="scientific">Atta colombica</name>
    <dbReference type="NCBI Taxonomy" id="520822"/>
    <lineage>
        <taxon>Eukaryota</taxon>
        <taxon>Metazoa</taxon>
        <taxon>Ecdysozoa</taxon>
        <taxon>Arthropoda</taxon>
        <taxon>Hexapoda</taxon>
        <taxon>Insecta</taxon>
        <taxon>Pterygota</taxon>
        <taxon>Neoptera</taxon>
        <taxon>Endopterygota</taxon>
        <taxon>Hymenoptera</taxon>
        <taxon>Apocrita</taxon>
        <taxon>Aculeata</taxon>
        <taxon>Formicoidea</taxon>
        <taxon>Formicidae</taxon>
        <taxon>Myrmicinae</taxon>
        <taxon>Atta</taxon>
    </lineage>
</organism>
<name>A0A195AYZ0_9HYME</name>
<sequence length="126" mass="14765">MSTVRRERAHRGVVENYKPSIHIRVLHYTWKAPDNVPKGGRRAKKRWRRTFKVTECEVENEEKRRCDEAFGRRCEIRVAVSGGARNRLSTGSIEEGGVSILLPWRERAGWSSYRENEREKGKKQRG</sequence>
<evidence type="ECO:0000313" key="1">
    <source>
        <dbReference type="EMBL" id="KYM77174.1"/>
    </source>
</evidence>
<dbReference type="AlphaFoldDB" id="A0A195AYZ0"/>
<keyword evidence="2" id="KW-1185">Reference proteome</keyword>